<dbReference type="InterPro" id="IPR050109">
    <property type="entry name" value="HTH-type_TetR-like_transc_reg"/>
</dbReference>
<keyword evidence="4" id="KW-0804">Transcription</keyword>
<dbReference type="Gene3D" id="1.10.357.10">
    <property type="entry name" value="Tetracycline Repressor, domain 2"/>
    <property type="match status" value="1"/>
</dbReference>
<evidence type="ECO:0000256" key="6">
    <source>
        <dbReference type="SAM" id="MobiDB-lite"/>
    </source>
</evidence>
<proteinExistence type="predicted"/>
<dbReference type="EMBL" id="JACCBJ010000001">
    <property type="protein sequence ID" value="NYD75839.1"/>
    <property type="molecule type" value="Genomic_DNA"/>
</dbReference>
<feature type="domain" description="HTH tetR-type" evidence="7">
    <location>
        <begin position="24"/>
        <end position="84"/>
    </location>
</feature>
<keyword evidence="3 5" id="KW-0238">DNA-binding</keyword>
<dbReference type="Pfam" id="PF13977">
    <property type="entry name" value="TetR_C_6"/>
    <property type="match status" value="1"/>
</dbReference>
<feature type="region of interest" description="Disordered" evidence="6">
    <location>
        <begin position="1"/>
        <end position="24"/>
    </location>
</feature>
<reference evidence="8 9" key="1">
    <citation type="submission" date="2020-07" db="EMBL/GenBank/DDBJ databases">
        <title>Sequencing the genomes of 1000 actinobacteria strains.</title>
        <authorList>
            <person name="Klenk H.-P."/>
        </authorList>
    </citation>
    <scope>NUCLEOTIDE SEQUENCE [LARGE SCALE GENOMIC DNA]</scope>
    <source>
        <strain evidence="8 9">DSM 23871</strain>
    </source>
</reference>
<dbReference type="InterPro" id="IPR001647">
    <property type="entry name" value="HTH_TetR"/>
</dbReference>
<dbReference type="PANTHER" id="PTHR30055">
    <property type="entry name" value="HTH-TYPE TRANSCRIPTIONAL REGULATOR RUTR"/>
    <property type="match status" value="1"/>
</dbReference>
<dbReference type="InterPro" id="IPR039538">
    <property type="entry name" value="BetI_C"/>
</dbReference>
<keyword evidence="9" id="KW-1185">Reference proteome</keyword>
<organism evidence="8 9">
    <name type="scientific">Leifsonia soli</name>
    <dbReference type="NCBI Taxonomy" id="582665"/>
    <lineage>
        <taxon>Bacteria</taxon>
        <taxon>Bacillati</taxon>
        <taxon>Actinomycetota</taxon>
        <taxon>Actinomycetes</taxon>
        <taxon>Micrococcales</taxon>
        <taxon>Microbacteriaceae</taxon>
        <taxon>Leifsonia</taxon>
    </lineage>
</organism>
<evidence type="ECO:0000259" key="7">
    <source>
        <dbReference type="PROSITE" id="PS50977"/>
    </source>
</evidence>
<dbReference type="PANTHER" id="PTHR30055:SF234">
    <property type="entry name" value="HTH-TYPE TRANSCRIPTIONAL REGULATOR BETI"/>
    <property type="match status" value="1"/>
</dbReference>
<accession>A0A852T2X3</accession>
<evidence type="ECO:0000313" key="9">
    <source>
        <dbReference type="Proteomes" id="UP000589620"/>
    </source>
</evidence>
<evidence type="ECO:0000313" key="8">
    <source>
        <dbReference type="EMBL" id="NYD75839.1"/>
    </source>
</evidence>
<dbReference type="RefSeq" id="WP_089914435.1">
    <property type="nucleotide sequence ID" value="NZ_BAAAPX010000001.1"/>
</dbReference>
<dbReference type="SUPFAM" id="SSF48498">
    <property type="entry name" value="Tetracyclin repressor-like, C-terminal domain"/>
    <property type="match status" value="1"/>
</dbReference>
<dbReference type="AlphaFoldDB" id="A0A852T2X3"/>
<dbReference type="PRINTS" id="PR00455">
    <property type="entry name" value="HTHTETR"/>
</dbReference>
<name>A0A852T2X3_9MICO</name>
<protein>
    <submittedName>
        <fullName evidence="8">AcrR family transcriptional regulator</fullName>
    </submittedName>
</protein>
<dbReference type="Pfam" id="PF00440">
    <property type="entry name" value="TetR_N"/>
    <property type="match status" value="1"/>
</dbReference>
<gene>
    <name evidence="8" type="ORF">BJ963_003358</name>
</gene>
<evidence type="ECO:0000256" key="4">
    <source>
        <dbReference type="ARBA" id="ARBA00023163"/>
    </source>
</evidence>
<dbReference type="Proteomes" id="UP000589620">
    <property type="component" value="Unassembled WGS sequence"/>
</dbReference>
<dbReference type="SUPFAM" id="SSF46689">
    <property type="entry name" value="Homeodomain-like"/>
    <property type="match status" value="1"/>
</dbReference>
<feature type="compositionally biased region" description="Low complexity" evidence="6">
    <location>
        <begin position="1"/>
        <end position="17"/>
    </location>
</feature>
<feature type="DNA-binding region" description="H-T-H motif" evidence="5">
    <location>
        <begin position="47"/>
        <end position="66"/>
    </location>
</feature>
<evidence type="ECO:0000256" key="2">
    <source>
        <dbReference type="ARBA" id="ARBA00023015"/>
    </source>
</evidence>
<sequence>MTRGRAAHAVPAGARVANPRPETAEKRQRILEAAMSIFATRGYNNGSLIEIGEEAGVSHAGVIHHFGSKDQLLIAMLEYRDDSDVAELEGKHIPDGAALFDHLVRTVELNIERPGVVQLYAVLCADSVTEGHPAQDYFRARFVGLREMVRGALADVVPEASDARVDLAASTIIATMDGLQVQWLLDRSAVDMPEAVRLVIASVIDRLRSEAR</sequence>
<evidence type="ECO:0000256" key="3">
    <source>
        <dbReference type="ARBA" id="ARBA00023125"/>
    </source>
</evidence>
<evidence type="ECO:0000256" key="5">
    <source>
        <dbReference type="PROSITE-ProRule" id="PRU00335"/>
    </source>
</evidence>
<dbReference type="InterPro" id="IPR009057">
    <property type="entry name" value="Homeodomain-like_sf"/>
</dbReference>
<evidence type="ECO:0000256" key="1">
    <source>
        <dbReference type="ARBA" id="ARBA00022491"/>
    </source>
</evidence>
<dbReference type="InterPro" id="IPR036271">
    <property type="entry name" value="Tet_transcr_reg_TetR-rel_C_sf"/>
</dbReference>
<dbReference type="GO" id="GO:0003700">
    <property type="term" value="F:DNA-binding transcription factor activity"/>
    <property type="evidence" value="ECO:0007669"/>
    <property type="project" value="TreeGrafter"/>
</dbReference>
<dbReference type="PROSITE" id="PS50977">
    <property type="entry name" value="HTH_TETR_2"/>
    <property type="match status" value="1"/>
</dbReference>
<keyword evidence="1" id="KW-0678">Repressor</keyword>
<comment type="caution">
    <text evidence="8">The sequence shown here is derived from an EMBL/GenBank/DDBJ whole genome shotgun (WGS) entry which is preliminary data.</text>
</comment>
<dbReference type="GO" id="GO:0000976">
    <property type="term" value="F:transcription cis-regulatory region binding"/>
    <property type="evidence" value="ECO:0007669"/>
    <property type="project" value="TreeGrafter"/>
</dbReference>
<keyword evidence="2" id="KW-0805">Transcription regulation</keyword>